<protein>
    <submittedName>
        <fullName evidence="2">Uncharacterized protein</fullName>
    </submittedName>
</protein>
<dbReference type="PANTHER" id="PTHR40866:SF1">
    <property type="entry name" value="BED-TYPE DOMAIN-CONTAINING PROTEIN"/>
    <property type="match status" value="1"/>
</dbReference>
<name>A0A6A3ZZM9_9STRA</name>
<accession>A0A6A3ZZM9</accession>
<gene>
    <name evidence="2" type="ORF">PF002_g8356</name>
    <name evidence="1" type="ORF">PF005_g7793</name>
</gene>
<dbReference type="AlphaFoldDB" id="A0A6A3ZZM9"/>
<dbReference type="Proteomes" id="UP000433483">
    <property type="component" value="Unassembled WGS sequence"/>
</dbReference>
<dbReference type="EMBL" id="QXGD01000325">
    <property type="protein sequence ID" value="KAE9243236.1"/>
    <property type="molecule type" value="Genomic_DNA"/>
</dbReference>
<proteinExistence type="predicted"/>
<dbReference type="OrthoDB" id="124018at2759"/>
<dbReference type="Proteomes" id="UP000440367">
    <property type="component" value="Unassembled WGS sequence"/>
</dbReference>
<evidence type="ECO:0000313" key="1">
    <source>
        <dbReference type="EMBL" id="KAE9219645.1"/>
    </source>
</evidence>
<dbReference type="PANTHER" id="PTHR40866">
    <property type="entry name" value="BED-TYPE DOMAIN-CONTAINING PROTEIN"/>
    <property type="match status" value="1"/>
</dbReference>
<evidence type="ECO:0000313" key="3">
    <source>
        <dbReference type="Proteomes" id="UP000433483"/>
    </source>
</evidence>
<evidence type="ECO:0000313" key="2">
    <source>
        <dbReference type="EMBL" id="KAE9243236.1"/>
    </source>
</evidence>
<organism evidence="2 4">
    <name type="scientific">Phytophthora fragariae</name>
    <dbReference type="NCBI Taxonomy" id="53985"/>
    <lineage>
        <taxon>Eukaryota</taxon>
        <taxon>Sar</taxon>
        <taxon>Stramenopiles</taxon>
        <taxon>Oomycota</taxon>
        <taxon>Peronosporomycetes</taxon>
        <taxon>Peronosporales</taxon>
        <taxon>Peronosporaceae</taxon>
        <taxon>Phytophthora</taxon>
    </lineage>
</organism>
<evidence type="ECO:0000313" key="4">
    <source>
        <dbReference type="Proteomes" id="UP000440367"/>
    </source>
</evidence>
<keyword evidence="3" id="KW-1185">Reference proteome</keyword>
<reference evidence="3 4" key="1">
    <citation type="submission" date="2018-08" db="EMBL/GenBank/DDBJ databases">
        <title>Genomic investigation of the strawberry pathogen Phytophthora fragariae indicates pathogenicity is determined by transcriptional variation in three key races.</title>
        <authorList>
            <person name="Adams T.M."/>
            <person name="Armitage A.D."/>
            <person name="Sobczyk M.K."/>
            <person name="Bates H.J."/>
            <person name="Dunwell J.M."/>
            <person name="Nellist C.F."/>
            <person name="Harrison R.J."/>
        </authorList>
    </citation>
    <scope>NUCLEOTIDE SEQUENCE [LARGE SCALE GENOMIC DNA]</scope>
    <source>
        <strain evidence="2 4">BC-1</strain>
        <strain evidence="1 3">NOV-27</strain>
    </source>
</reference>
<dbReference type="EMBL" id="QXGB01000318">
    <property type="protein sequence ID" value="KAE9219645.1"/>
    <property type="molecule type" value="Genomic_DNA"/>
</dbReference>
<comment type="caution">
    <text evidence="2">The sequence shown here is derived from an EMBL/GenBank/DDBJ whole genome shotgun (WGS) entry which is preliminary data.</text>
</comment>
<sequence>MVHRYHELIKFLVVDDDDIVELLPSPACNRHLKTLYAELKGIESVSKALQAKDITLLDVRVWFDGLIAARPNFADYIAPISNRAASVS</sequence>